<reference evidence="1 2" key="1">
    <citation type="submission" date="2018-04" db="EMBL/GenBank/DDBJ databases">
        <title>Genomic Encyclopedia of Archaeal and Bacterial Type Strains, Phase II (KMG-II): from individual species to whole genera.</title>
        <authorList>
            <person name="Goeker M."/>
        </authorList>
    </citation>
    <scope>NUCLEOTIDE SEQUENCE [LARGE SCALE GENOMIC DNA]</scope>
    <source>
        <strain evidence="1 2">DSM 45787</strain>
    </source>
</reference>
<proteinExistence type="predicted"/>
<keyword evidence="2" id="KW-1185">Reference proteome</keyword>
<protein>
    <submittedName>
        <fullName evidence="1">Uncharacterized protein</fullName>
    </submittedName>
</protein>
<dbReference type="AlphaFoldDB" id="A0A2T6AVJ7"/>
<dbReference type="EMBL" id="QBKR01000049">
    <property type="protein sequence ID" value="PTX47838.1"/>
    <property type="molecule type" value="Genomic_DNA"/>
</dbReference>
<name>A0A2T6AVJ7_9BACL</name>
<dbReference type="Proteomes" id="UP000244240">
    <property type="component" value="Unassembled WGS sequence"/>
</dbReference>
<accession>A0A2T6AVJ7</accession>
<evidence type="ECO:0000313" key="1">
    <source>
        <dbReference type="EMBL" id="PTX47838.1"/>
    </source>
</evidence>
<evidence type="ECO:0000313" key="2">
    <source>
        <dbReference type="Proteomes" id="UP000244240"/>
    </source>
</evidence>
<sequence length="40" mass="4748">MRLWEWIKWQLIGGVYDPKAGKRYRVKSISKAELNRGKKG</sequence>
<gene>
    <name evidence="1" type="ORF">C8P63_1493</name>
</gene>
<comment type="caution">
    <text evidence="1">The sequence shown here is derived from an EMBL/GenBank/DDBJ whole genome shotgun (WGS) entry which is preliminary data.</text>
</comment>
<dbReference type="RefSeq" id="WP_281258746.1">
    <property type="nucleotide sequence ID" value="NZ_QBKR01000049.1"/>
</dbReference>
<organism evidence="1 2">
    <name type="scientific">Melghirimyces profundicolus</name>
    <dbReference type="NCBI Taxonomy" id="1242148"/>
    <lineage>
        <taxon>Bacteria</taxon>
        <taxon>Bacillati</taxon>
        <taxon>Bacillota</taxon>
        <taxon>Bacilli</taxon>
        <taxon>Bacillales</taxon>
        <taxon>Thermoactinomycetaceae</taxon>
        <taxon>Melghirimyces</taxon>
    </lineage>
</organism>